<dbReference type="Pfam" id="PF07200">
    <property type="entry name" value="Mod_r"/>
    <property type="match status" value="1"/>
</dbReference>
<dbReference type="PANTHER" id="PTHR13678">
    <property type="entry name" value="VACUOLAR PROTEIN SORTING-ASSOCIATED PROTEIN 37"/>
    <property type="match status" value="1"/>
</dbReference>
<feature type="compositionally biased region" description="Low complexity" evidence="8">
    <location>
        <begin position="131"/>
        <end position="151"/>
    </location>
</feature>
<name>A0ABR3BGJ8_PHYBL</name>
<proteinExistence type="inferred from homology"/>
<evidence type="ECO:0000313" key="11">
    <source>
        <dbReference type="Proteomes" id="UP001448207"/>
    </source>
</evidence>
<dbReference type="InterPro" id="IPR016135">
    <property type="entry name" value="UBQ-conjugating_enzyme/RWD"/>
</dbReference>
<feature type="region of interest" description="Disordered" evidence="8">
    <location>
        <begin position="111"/>
        <end position="174"/>
    </location>
</feature>
<evidence type="ECO:0000256" key="7">
    <source>
        <dbReference type="SAM" id="Coils"/>
    </source>
</evidence>
<feature type="coiled-coil region" evidence="7">
    <location>
        <begin position="239"/>
        <end position="266"/>
    </location>
</feature>
<feature type="domain" description="VPS37 C-terminal" evidence="9">
    <location>
        <begin position="257"/>
        <end position="339"/>
    </location>
</feature>
<comment type="similarity">
    <text evidence="2">Belongs to the VPS37 family.</text>
</comment>
<feature type="compositionally biased region" description="Polar residues" evidence="8">
    <location>
        <begin position="163"/>
        <end position="174"/>
    </location>
</feature>
<dbReference type="EMBL" id="JBCLYO010000001">
    <property type="protein sequence ID" value="KAL0097703.1"/>
    <property type="molecule type" value="Genomic_DNA"/>
</dbReference>
<reference evidence="10 11" key="1">
    <citation type="submission" date="2024-04" db="EMBL/GenBank/DDBJ databases">
        <title>Symmetric and asymmetric DNA N6-adenine methylation regulates different biological responses in Mucorales.</title>
        <authorList>
            <consortium name="Lawrence Berkeley National Laboratory"/>
            <person name="Lax C."/>
            <person name="Mondo S.J."/>
            <person name="Osorio-Concepcion M."/>
            <person name="Muszewska A."/>
            <person name="Corrochano-Luque M."/>
            <person name="Gutierrez G."/>
            <person name="Riley R."/>
            <person name="Lipzen A."/>
            <person name="Guo J."/>
            <person name="Hundley H."/>
            <person name="Amirebrahimi M."/>
            <person name="Ng V."/>
            <person name="Lorenzo-Gutierrez D."/>
            <person name="Binder U."/>
            <person name="Yang J."/>
            <person name="Song Y."/>
            <person name="Canovas D."/>
            <person name="Navarro E."/>
            <person name="Freitag M."/>
            <person name="Gabaldon T."/>
            <person name="Grigoriev I.V."/>
            <person name="Corrochano L.M."/>
            <person name="Nicolas F.E."/>
            <person name="Garre V."/>
        </authorList>
    </citation>
    <scope>NUCLEOTIDE SEQUENCE [LARGE SCALE GENOMIC DNA]</scope>
    <source>
        <strain evidence="10 11">L51</strain>
    </source>
</reference>
<keyword evidence="7" id="KW-0175">Coiled coil</keyword>
<dbReference type="InterPro" id="IPR029012">
    <property type="entry name" value="Helix_hairpin_bin_sf"/>
</dbReference>
<keyword evidence="11" id="KW-1185">Reference proteome</keyword>
<keyword evidence="5 6" id="KW-0653">Protein transport</keyword>
<keyword evidence="4" id="KW-0967">Endosome</keyword>
<protein>
    <recommendedName>
        <fullName evidence="9">VPS37 C-terminal domain-containing protein</fullName>
    </recommendedName>
</protein>
<dbReference type="PROSITE" id="PS51314">
    <property type="entry name" value="VPS37_C"/>
    <property type="match status" value="1"/>
</dbReference>
<evidence type="ECO:0000313" key="10">
    <source>
        <dbReference type="EMBL" id="KAL0097703.1"/>
    </source>
</evidence>
<gene>
    <name evidence="10" type="ORF">J3Q64DRAFT_1714826</name>
</gene>
<evidence type="ECO:0000256" key="4">
    <source>
        <dbReference type="ARBA" id="ARBA00022753"/>
    </source>
</evidence>
<dbReference type="PANTHER" id="PTHR13678:SF2">
    <property type="entry name" value="VACUOLAR PROTEIN SORTING-ASSOCIATED PROTEIN 37A"/>
    <property type="match status" value="1"/>
</dbReference>
<organism evidence="10 11">
    <name type="scientific">Phycomyces blakesleeanus</name>
    <dbReference type="NCBI Taxonomy" id="4837"/>
    <lineage>
        <taxon>Eukaryota</taxon>
        <taxon>Fungi</taxon>
        <taxon>Fungi incertae sedis</taxon>
        <taxon>Mucoromycota</taxon>
        <taxon>Mucoromycotina</taxon>
        <taxon>Mucoromycetes</taxon>
        <taxon>Mucorales</taxon>
        <taxon>Phycomycetaceae</taxon>
        <taxon>Phycomyces</taxon>
    </lineage>
</organism>
<accession>A0ABR3BGJ8</accession>
<dbReference type="Gene3D" id="1.10.287.660">
    <property type="entry name" value="Helix hairpin bin"/>
    <property type="match status" value="1"/>
</dbReference>
<evidence type="ECO:0000259" key="9">
    <source>
        <dbReference type="PROSITE" id="PS51314"/>
    </source>
</evidence>
<dbReference type="Gene3D" id="3.10.110.10">
    <property type="entry name" value="Ubiquitin Conjugating Enzyme"/>
    <property type="match status" value="1"/>
</dbReference>
<evidence type="ECO:0000256" key="2">
    <source>
        <dbReference type="ARBA" id="ARBA00007617"/>
    </source>
</evidence>
<comment type="subcellular location">
    <subcellularLocation>
        <location evidence="1">Endosome</location>
    </subcellularLocation>
</comment>
<keyword evidence="3 6" id="KW-0813">Transport</keyword>
<evidence type="ECO:0000256" key="5">
    <source>
        <dbReference type="ARBA" id="ARBA00022927"/>
    </source>
</evidence>
<sequence length="339" mass="38849">MRQIIHKGMIIMIIRKRQQIGSLYIHNSAVSVAVEGQLYEIPWSSTEDDFFILVLLPPQFPDEPPVITISPPGTRHPLIKEDLISNEGQFQWTPSSNLGVLVKSIRDEFNRQPPVKNKNEPLYAPQIPRPNNNNVNININNNNNNNNSNNSHYSHRPPPAIPTANQSTLPSSSGLTNNEYMAISHTTPEQAHELLTSDYAFDLFFHSLERVQNLKTVQGELRNGNESIAYKNLNRQDGLTLLRSEVEALDAEYKKLKEEFDVKEQQQQEAFSRFSASTVLTRLKSGVYEYDEMSESVAQSFLDGDLNHDVFVKQFREMRKVYHLRASKLERAQKDKLFI</sequence>
<evidence type="ECO:0000256" key="6">
    <source>
        <dbReference type="PROSITE-ProRule" id="PRU00646"/>
    </source>
</evidence>
<dbReference type="InterPro" id="IPR009851">
    <property type="entry name" value="Mod_r"/>
</dbReference>
<dbReference type="SUPFAM" id="SSF54495">
    <property type="entry name" value="UBC-like"/>
    <property type="match status" value="1"/>
</dbReference>
<dbReference type="Proteomes" id="UP001448207">
    <property type="component" value="Unassembled WGS sequence"/>
</dbReference>
<evidence type="ECO:0000256" key="3">
    <source>
        <dbReference type="ARBA" id="ARBA00022448"/>
    </source>
</evidence>
<evidence type="ECO:0000256" key="1">
    <source>
        <dbReference type="ARBA" id="ARBA00004177"/>
    </source>
</evidence>
<dbReference type="InterPro" id="IPR037202">
    <property type="entry name" value="ESCRT_assembly_dom"/>
</dbReference>
<comment type="caution">
    <text evidence="10">The sequence shown here is derived from an EMBL/GenBank/DDBJ whole genome shotgun (WGS) entry which is preliminary data.</text>
</comment>
<dbReference type="CDD" id="cd11685">
    <property type="entry name" value="UEV_TSG101-like"/>
    <property type="match status" value="1"/>
</dbReference>
<evidence type="ECO:0000256" key="8">
    <source>
        <dbReference type="SAM" id="MobiDB-lite"/>
    </source>
</evidence>
<dbReference type="SUPFAM" id="SSF140111">
    <property type="entry name" value="Endosomal sorting complex assembly domain"/>
    <property type="match status" value="1"/>
</dbReference>